<dbReference type="RefSeq" id="WP_191734288.1">
    <property type="nucleotide sequence ID" value="NZ_JACSPR010000010.1"/>
</dbReference>
<dbReference type="InterPro" id="IPR020846">
    <property type="entry name" value="MFS_dom"/>
</dbReference>
<feature type="transmembrane region" description="Helical" evidence="9">
    <location>
        <begin position="227"/>
        <end position="247"/>
    </location>
</feature>
<organism evidence="11 12">
    <name type="scientific">Corynebacterium gallinarum</name>
    <dbReference type="NCBI Taxonomy" id="2762214"/>
    <lineage>
        <taxon>Bacteria</taxon>
        <taxon>Bacillati</taxon>
        <taxon>Actinomycetota</taxon>
        <taxon>Actinomycetes</taxon>
        <taxon>Mycobacteriales</taxon>
        <taxon>Corynebacteriaceae</taxon>
        <taxon>Corynebacterium</taxon>
    </lineage>
</organism>
<feature type="transmembrane region" description="Helical" evidence="9">
    <location>
        <begin position="467"/>
        <end position="488"/>
    </location>
</feature>
<dbReference type="PROSITE" id="PS50850">
    <property type="entry name" value="MFS"/>
    <property type="match status" value="1"/>
</dbReference>
<feature type="transmembrane region" description="Helical" evidence="9">
    <location>
        <begin position="394"/>
        <end position="414"/>
    </location>
</feature>
<dbReference type="Gene3D" id="1.20.1250.20">
    <property type="entry name" value="MFS general substrate transporter like domains"/>
    <property type="match status" value="1"/>
</dbReference>
<accession>A0A8I0HQ78</accession>
<dbReference type="GO" id="GO:1904680">
    <property type="term" value="F:peptide transmembrane transporter activity"/>
    <property type="evidence" value="ECO:0007669"/>
    <property type="project" value="InterPro"/>
</dbReference>
<dbReference type="EMBL" id="JACSPR010000010">
    <property type="protein sequence ID" value="MBD8031044.1"/>
    <property type="molecule type" value="Genomic_DNA"/>
</dbReference>
<evidence type="ECO:0000256" key="5">
    <source>
        <dbReference type="ARBA" id="ARBA00022692"/>
    </source>
</evidence>
<dbReference type="InterPro" id="IPR018456">
    <property type="entry name" value="PTR2_symporter_CS"/>
</dbReference>
<dbReference type="GO" id="GO:0006857">
    <property type="term" value="P:oligopeptide transport"/>
    <property type="evidence" value="ECO:0007669"/>
    <property type="project" value="InterPro"/>
</dbReference>
<dbReference type="Proteomes" id="UP000650224">
    <property type="component" value="Unassembled WGS sequence"/>
</dbReference>
<dbReference type="NCBIfam" id="TIGR00924">
    <property type="entry name" value="yjdL_sub1_fam"/>
    <property type="match status" value="1"/>
</dbReference>
<gene>
    <name evidence="11" type="ORF">H9627_12080</name>
</gene>
<evidence type="ECO:0000256" key="1">
    <source>
        <dbReference type="ARBA" id="ARBA00004651"/>
    </source>
</evidence>
<comment type="caution">
    <text evidence="11">The sequence shown here is derived from an EMBL/GenBank/DDBJ whole genome shotgun (WGS) entry which is preliminary data.</text>
</comment>
<feature type="transmembrane region" description="Helical" evidence="9">
    <location>
        <begin position="61"/>
        <end position="81"/>
    </location>
</feature>
<feature type="transmembrane region" description="Helical" evidence="9">
    <location>
        <begin position="367"/>
        <end position="388"/>
    </location>
</feature>
<evidence type="ECO:0000256" key="4">
    <source>
        <dbReference type="ARBA" id="ARBA00022475"/>
    </source>
</evidence>
<comment type="subcellular location">
    <subcellularLocation>
        <location evidence="1">Cell membrane</location>
        <topology evidence="1">Multi-pass membrane protein</topology>
    </subcellularLocation>
    <subcellularLocation>
        <location evidence="8">Membrane</location>
        <topology evidence="8">Multi-pass membrane protein</topology>
    </subcellularLocation>
</comment>
<keyword evidence="5 8" id="KW-0812">Transmembrane</keyword>
<feature type="transmembrane region" description="Helical" evidence="9">
    <location>
        <begin position="93"/>
        <end position="110"/>
    </location>
</feature>
<dbReference type="InterPro" id="IPR005279">
    <property type="entry name" value="Dipep/tripep_permease"/>
</dbReference>
<evidence type="ECO:0000256" key="3">
    <source>
        <dbReference type="ARBA" id="ARBA00022448"/>
    </source>
</evidence>
<keyword evidence="6 9" id="KW-1133">Transmembrane helix</keyword>
<feature type="transmembrane region" description="Helical" evidence="9">
    <location>
        <begin position="259"/>
        <end position="278"/>
    </location>
</feature>
<evidence type="ECO:0000256" key="2">
    <source>
        <dbReference type="ARBA" id="ARBA00005982"/>
    </source>
</evidence>
<feature type="transmembrane region" description="Helical" evidence="9">
    <location>
        <begin position="182"/>
        <end position="199"/>
    </location>
</feature>
<reference evidence="11 12" key="1">
    <citation type="submission" date="2020-08" db="EMBL/GenBank/DDBJ databases">
        <title>A Genomic Blueprint of the Chicken Gut Microbiome.</title>
        <authorList>
            <person name="Gilroy R."/>
            <person name="Ravi A."/>
            <person name="Getino M."/>
            <person name="Pursley I."/>
            <person name="Horton D.L."/>
            <person name="Alikhan N.-F."/>
            <person name="Baker D."/>
            <person name="Gharbi K."/>
            <person name="Hall N."/>
            <person name="Watson M."/>
            <person name="Adriaenssens E.M."/>
            <person name="Foster-Nyarko E."/>
            <person name="Jarju S."/>
            <person name="Secka A."/>
            <person name="Antonio M."/>
            <person name="Oren A."/>
            <person name="Chaudhuri R."/>
            <person name="La Ragione R.M."/>
            <person name="Hildebrand F."/>
            <person name="Pallen M.J."/>
        </authorList>
    </citation>
    <scope>NUCLEOTIDE SEQUENCE [LARGE SCALE GENOMIC DNA]</scope>
    <source>
        <strain evidence="11 12">Sa1YVA5</strain>
    </source>
</reference>
<dbReference type="InterPro" id="IPR050171">
    <property type="entry name" value="MFS_Transporters"/>
</dbReference>
<feature type="domain" description="Major facilitator superfamily (MFS) profile" evidence="10">
    <location>
        <begin position="1"/>
        <end position="489"/>
    </location>
</feature>
<proteinExistence type="inferred from homology"/>
<evidence type="ECO:0000256" key="6">
    <source>
        <dbReference type="ARBA" id="ARBA00022989"/>
    </source>
</evidence>
<dbReference type="PANTHER" id="PTHR23517:SF15">
    <property type="entry name" value="PROTON-DEPENDENT OLIGOPEPTIDE FAMILY TRANSPORT PROTEIN"/>
    <property type="match status" value="1"/>
</dbReference>
<dbReference type="CDD" id="cd17346">
    <property type="entry name" value="MFS_DtpA_like"/>
    <property type="match status" value="1"/>
</dbReference>
<dbReference type="Pfam" id="PF00854">
    <property type="entry name" value="PTR2"/>
    <property type="match status" value="1"/>
</dbReference>
<protein>
    <submittedName>
        <fullName evidence="11">MFS transporter</fullName>
    </submittedName>
</protein>
<dbReference type="InterPro" id="IPR000109">
    <property type="entry name" value="POT_fam"/>
</dbReference>
<feature type="transmembrane region" description="Helical" evidence="9">
    <location>
        <begin position="334"/>
        <end position="355"/>
    </location>
</feature>
<comment type="similarity">
    <text evidence="2 8">Belongs to the major facilitator superfamily. Proton-dependent oligopeptide transporter (POT/PTR) (TC 2.A.17) family.</text>
</comment>
<feature type="transmembrane region" description="Helical" evidence="9">
    <location>
        <begin position="32"/>
        <end position="49"/>
    </location>
</feature>
<evidence type="ECO:0000256" key="8">
    <source>
        <dbReference type="RuleBase" id="RU003755"/>
    </source>
</evidence>
<keyword evidence="4" id="KW-1003">Cell membrane</keyword>
<dbReference type="GO" id="GO:0005886">
    <property type="term" value="C:plasma membrane"/>
    <property type="evidence" value="ECO:0007669"/>
    <property type="project" value="UniProtKB-SubCell"/>
</dbReference>
<evidence type="ECO:0000313" key="11">
    <source>
        <dbReference type="EMBL" id="MBD8031044.1"/>
    </source>
</evidence>
<feature type="transmembrane region" description="Helical" evidence="9">
    <location>
        <begin position="155"/>
        <end position="176"/>
    </location>
</feature>
<keyword evidence="3 8" id="KW-0813">Transport</keyword>
<dbReference type="PANTHER" id="PTHR23517">
    <property type="entry name" value="RESISTANCE PROTEIN MDTM, PUTATIVE-RELATED-RELATED"/>
    <property type="match status" value="1"/>
</dbReference>
<feature type="transmembrane region" description="Helical" evidence="9">
    <location>
        <begin position="435"/>
        <end position="455"/>
    </location>
</feature>
<dbReference type="AlphaFoldDB" id="A0A8I0HQ78"/>
<keyword evidence="12" id="KW-1185">Reference proteome</keyword>
<dbReference type="SUPFAM" id="SSF103473">
    <property type="entry name" value="MFS general substrate transporter"/>
    <property type="match status" value="1"/>
</dbReference>
<name>A0A8I0HQ78_9CORY</name>
<evidence type="ECO:0000256" key="9">
    <source>
        <dbReference type="SAM" id="Phobius"/>
    </source>
</evidence>
<feature type="transmembrane region" description="Helical" evidence="9">
    <location>
        <begin position="116"/>
        <end position="143"/>
    </location>
</feature>
<evidence type="ECO:0000313" key="12">
    <source>
        <dbReference type="Proteomes" id="UP000650224"/>
    </source>
</evidence>
<evidence type="ECO:0000259" key="10">
    <source>
        <dbReference type="PROSITE" id="PS50850"/>
    </source>
</evidence>
<feature type="transmembrane region" description="Helical" evidence="9">
    <location>
        <begin position="290"/>
        <end position="314"/>
    </location>
</feature>
<evidence type="ECO:0000256" key="7">
    <source>
        <dbReference type="ARBA" id="ARBA00023136"/>
    </source>
</evidence>
<dbReference type="InterPro" id="IPR036259">
    <property type="entry name" value="MFS_trans_sf"/>
</dbReference>
<sequence length="492" mass="52152">MNIIEHRSTRVVLVRHPRSMPAMVTIEMWERFSFYGMQAILAYYLYAQVGAGGLGMETHHATAVVGAYGAFLYLCTFAGGWISDRLLGAEKTLLGGAVALVIGHLGLSVIPGYPGLAVGLILIALGSGFLKTAAITILGGSYPATSGKRSVGFQYFYLGINIGAFLGPLLTGWLAVHHGYHMGFGAAAVLMLIGVLSYLRMRPGMLESLPEEVRNSMRAPAQPLSPAGRMTTLTVTVIVTALVAWVLGTGILPPGLLSHVLLAGTVTVALVLILQILRSPQVTAAERHRVVAFLPLALASVAFWALQAQIYGVLAVYSDLRLNREVLGWEIPAAWTQSLNPLFILLFTFPLAYLLSRRGDRDPQASTKMGGGVILAGSAMLILLPFVGGGPGSTPFMALALTIAVMTLGELFIGPVGMASTSTHAPRAFATRFSALYFLTIAIGTSAAGSLSTLYDPTSATAEARYLLFMGAVAMLIGVATLGWSRWLRSRG</sequence>
<dbReference type="PROSITE" id="PS01023">
    <property type="entry name" value="PTR2_2"/>
    <property type="match status" value="1"/>
</dbReference>
<keyword evidence="7 9" id="KW-0472">Membrane</keyword>